<keyword evidence="1" id="KW-0175">Coiled coil</keyword>
<organism evidence="3 4">
    <name type="scientific">Glutamicibacter arilaitensis (strain DSM 16368 / CIP 108037 / IAM 15318 / JCM 13566 / NCIMB 14258 / Re117)</name>
    <name type="common">Arthrobacter arilaitensis</name>
    <dbReference type="NCBI Taxonomy" id="861360"/>
    <lineage>
        <taxon>Bacteria</taxon>
        <taxon>Bacillati</taxon>
        <taxon>Actinomycetota</taxon>
        <taxon>Actinomycetes</taxon>
        <taxon>Micrococcales</taxon>
        <taxon>Micrococcaceae</taxon>
        <taxon>Glutamicibacter</taxon>
    </lineage>
</organism>
<feature type="domain" description="HTH cro/C1-type" evidence="2">
    <location>
        <begin position="18"/>
        <end position="77"/>
    </location>
</feature>
<dbReference type="EMBL" id="FQ311875">
    <property type="protein sequence ID" value="CBT76256.1"/>
    <property type="molecule type" value="Genomic_DNA"/>
</dbReference>
<dbReference type="Proteomes" id="UP000006878">
    <property type="component" value="Chromosome"/>
</dbReference>
<reference evidence="4" key="2">
    <citation type="submission" date="2010-07" db="EMBL/GenBank/DDBJ databases">
        <title>Complete genome sequence of Arthrobacter arilaitensis (strain DSM 16368 / CIP 108037 / JCM 13566 / Re117).</title>
        <authorList>
            <person name="Genoscope."/>
        </authorList>
    </citation>
    <scope>NUCLEOTIDE SEQUENCE [LARGE SCALE GENOMIC DNA]</scope>
    <source>
        <strain evidence="4">DSM 16368 / CIP 108037 / IAM 15318 / JCM 13566 / Re117</strain>
    </source>
</reference>
<protein>
    <submittedName>
        <fullName evidence="3">Helix-turn-helix domain-containing protein</fullName>
    </submittedName>
</protein>
<keyword evidence="4" id="KW-1185">Reference proteome</keyword>
<evidence type="ECO:0000313" key="4">
    <source>
        <dbReference type="Proteomes" id="UP000006878"/>
    </source>
</evidence>
<accession>A0ABP1U623</accession>
<evidence type="ECO:0000313" key="3">
    <source>
        <dbReference type="EMBL" id="CBT76256.1"/>
    </source>
</evidence>
<dbReference type="Gene3D" id="1.10.260.40">
    <property type="entry name" value="lambda repressor-like DNA-binding domains"/>
    <property type="match status" value="1"/>
</dbReference>
<dbReference type="SUPFAM" id="SSF47413">
    <property type="entry name" value="lambda repressor-like DNA-binding domains"/>
    <property type="match status" value="1"/>
</dbReference>
<dbReference type="Pfam" id="PF01381">
    <property type="entry name" value="HTH_3"/>
    <property type="match status" value="1"/>
</dbReference>
<evidence type="ECO:0000259" key="2">
    <source>
        <dbReference type="PROSITE" id="PS50943"/>
    </source>
</evidence>
<name>A0ABP1U623_GLUAR</name>
<dbReference type="InterPro" id="IPR001387">
    <property type="entry name" value="Cro/C1-type_HTH"/>
</dbReference>
<dbReference type="PROSITE" id="PS50943">
    <property type="entry name" value="HTH_CROC1"/>
    <property type="match status" value="1"/>
</dbReference>
<feature type="coiled-coil region" evidence="1">
    <location>
        <begin position="91"/>
        <end position="146"/>
    </location>
</feature>
<dbReference type="SMART" id="SM00530">
    <property type="entry name" value="HTH_XRE"/>
    <property type="match status" value="1"/>
</dbReference>
<proteinExistence type="predicted"/>
<dbReference type="GeneID" id="303185635"/>
<sequence length="148" mass="16557">MTNNDDGQPVGKRLGEVIKDLRRSHGLTQAELADLLTFWGAEMRTNTVTKLELGNRPTTIAELEALSNVLNIHPVALIEMVFPRNRNKVDIAALRAELDATNLELRKYQERIATNQAELAEDQQRANKLMSHLAALTVKLQDASEEKS</sequence>
<reference evidence="4" key="1">
    <citation type="journal article" date="2010" name="PLoS ONE">
        <title>The Arthrobacter arilaitensis Re117 genome sequence reveals its genetic adaptation to the surface of cheese.</title>
        <authorList>
            <person name="Monnet C."/>
            <person name="Loux V."/>
            <person name="Gibrat J.F."/>
            <person name="Spinnler E."/>
            <person name="Barbe V."/>
            <person name="Vacherie B."/>
            <person name="Gavory F."/>
            <person name="Gourbeyre E."/>
            <person name="Siguier P."/>
            <person name="Chandler M."/>
            <person name="Elleuch R."/>
            <person name="Irlinger F."/>
            <person name="Vallaeys T."/>
        </authorList>
    </citation>
    <scope>NUCLEOTIDE SEQUENCE</scope>
    <source>
        <strain evidence="4">DSM 16368 / CIP 108037 / IAM 15318 / JCM 13566 / Re117</strain>
    </source>
</reference>
<dbReference type="CDD" id="cd00093">
    <property type="entry name" value="HTH_XRE"/>
    <property type="match status" value="1"/>
</dbReference>
<dbReference type="RefSeq" id="WP_013349379.1">
    <property type="nucleotide sequence ID" value="NC_014550.1"/>
</dbReference>
<gene>
    <name evidence="3" type="ordered locus">AARI_20370</name>
</gene>
<dbReference type="InterPro" id="IPR010982">
    <property type="entry name" value="Lambda_DNA-bd_dom_sf"/>
</dbReference>
<evidence type="ECO:0000256" key="1">
    <source>
        <dbReference type="SAM" id="Coils"/>
    </source>
</evidence>